<proteinExistence type="predicted"/>
<protein>
    <submittedName>
        <fullName evidence="4">Acetyltransferase (GNAT) family protein</fullName>
    </submittedName>
</protein>
<keyword evidence="5" id="KW-1185">Reference proteome</keyword>
<dbReference type="EMBL" id="QAOH01000003">
    <property type="protein sequence ID" value="PTQ74806.1"/>
    <property type="molecule type" value="Genomic_DNA"/>
</dbReference>
<dbReference type="PROSITE" id="PS51186">
    <property type="entry name" value="GNAT"/>
    <property type="match status" value="1"/>
</dbReference>
<evidence type="ECO:0000256" key="1">
    <source>
        <dbReference type="ARBA" id="ARBA00022679"/>
    </source>
</evidence>
<evidence type="ECO:0000256" key="2">
    <source>
        <dbReference type="ARBA" id="ARBA00023315"/>
    </source>
</evidence>
<dbReference type="RefSeq" id="WP_107815473.1">
    <property type="nucleotide sequence ID" value="NZ_QAOH01000003.1"/>
</dbReference>
<dbReference type="PANTHER" id="PTHR43877:SF2">
    <property type="entry name" value="AMINOALKYLPHOSPHONATE N-ACETYLTRANSFERASE-RELATED"/>
    <property type="match status" value="1"/>
</dbReference>
<gene>
    <name evidence="4" type="ORF">C8N42_10397</name>
</gene>
<evidence type="ECO:0000313" key="5">
    <source>
        <dbReference type="Proteomes" id="UP000244077"/>
    </source>
</evidence>
<name>A0A2T5HTD6_9RHOB</name>
<keyword evidence="1 4" id="KW-0808">Transferase</keyword>
<dbReference type="SUPFAM" id="SSF55729">
    <property type="entry name" value="Acyl-CoA N-acyltransferases (Nat)"/>
    <property type="match status" value="1"/>
</dbReference>
<comment type="caution">
    <text evidence="4">The sequence shown here is derived from an EMBL/GenBank/DDBJ whole genome shotgun (WGS) entry which is preliminary data.</text>
</comment>
<dbReference type="Gene3D" id="3.40.630.30">
    <property type="match status" value="1"/>
</dbReference>
<evidence type="ECO:0000259" key="3">
    <source>
        <dbReference type="PROSITE" id="PS51186"/>
    </source>
</evidence>
<accession>A0A2T5HTD6</accession>
<dbReference type="GO" id="GO:0016747">
    <property type="term" value="F:acyltransferase activity, transferring groups other than amino-acyl groups"/>
    <property type="evidence" value="ECO:0007669"/>
    <property type="project" value="InterPro"/>
</dbReference>
<dbReference type="InterPro" id="IPR050832">
    <property type="entry name" value="Bact_Acetyltransf"/>
</dbReference>
<sequence>MTSEQIAPEDARVTEALNLIRTTFAGMEGRIDPPSSMHRMTFESLREDARTKELWGIGTPLVACVILTEKPGRLYIGKLAVAEEAQGKGLARALIGMAEKRAKELGLNRLELETRVELTENHAVFTRLGFVETGRKAHAGYDRPTSITFQKQI</sequence>
<evidence type="ECO:0000313" key="4">
    <source>
        <dbReference type="EMBL" id="PTQ74806.1"/>
    </source>
</evidence>
<keyword evidence="2" id="KW-0012">Acyltransferase</keyword>
<dbReference type="OrthoDB" id="9789603at2"/>
<dbReference type="Proteomes" id="UP000244077">
    <property type="component" value="Unassembled WGS sequence"/>
</dbReference>
<dbReference type="PANTHER" id="PTHR43877">
    <property type="entry name" value="AMINOALKYLPHOSPHONATE N-ACETYLTRANSFERASE-RELATED-RELATED"/>
    <property type="match status" value="1"/>
</dbReference>
<reference evidence="4 5" key="1">
    <citation type="submission" date="2018-04" db="EMBL/GenBank/DDBJ databases">
        <title>Genomic Encyclopedia of Archaeal and Bacterial Type Strains, Phase II (KMG-II): from individual species to whole genera.</title>
        <authorList>
            <person name="Goeker M."/>
        </authorList>
    </citation>
    <scope>NUCLEOTIDE SEQUENCE [LARGE SCALE GENOMIC DNA]</scope>
    <source>
        <strain evidence="4 5">DSM 100434</strain>
    </source>
</reference>
<dbReference type="InterPro" id="IPR016181">
    <property type="entry name" value="Acyl_CoA_acyltransferase"/>
</dbReference>
<dbReference type="CDD" id="cd04301">
    <property type="entry name" value="NAT_SF"/>
    <property type="match status" value="1"/>
</dbReference>
<dbReference type="InterPro" id="IPR000182">
    <property type="entry name" value="GNAT_dom"/>
</dbReference>
<organism evidence="4 5">
    <name type="scientific">Celeribacter persicus</name>
    <dbReference type="NCBI Taxonomy" id="1651082"/>
    <lineage>
        <taxon>Bacteria</taxon>
        <taxon>Pseudomonadati</taxon>
        <taxon>Pseudomonadota</taxon>
        <taxon>Alphaproteobacteria</taxon>
        <taxon>Rhodobacterales</taxon>
        <taxon>Roseobacteraceae</taxon>
        <taxon>Celeribacter</taxon>
    </lineage>
</organism>
<dbReference type="AlphaFoldDB" id="A0A2T5HTD6"/>
<dbReference type="Pfam" id="PF00583">
    <property type="entry name" value="Acetyltransf_1"/>
    <property type="match status" value="1"/>
</dbReference>
<feature type="domain" description="N-acetyltransferase" evidence="3">
    <location>
        <begin position="1"/>
        <end position="153"/>
    </location>
</feature>